<gene>
    <name evidence="2" type="ORF">DBO85_04235</name>
</gene>
<dbReference type="EMBL" id="QASN01000007">
    <property type="protein sequence ID" value="PTU75359.1"/>
    <property type="molecule type" value="Genomic_DNA"/>
</dbReference>
<organism evidence="2 3">
    <name type="scientific">Pseudomonas mangrovi</name>
    <dbReference type="NCBI Taxonomy" id="2161748"/>
    <lineage>
        <taxon>Bacteria</taxon>
        <taxon>Pseudomonadati</taxon>
        <taxon>Pseudomonadota</taxon>
        <taxon>Gammaproteobacteria</taxon>
        <taxon>Pseudomonadales</taxon>
        <taxon>Pseudomonadaceae</taxon>
        <taxon>Pseudomonas</taxon>
    </lineage>
</organism>
<dbReference type="Pfam" id="PF01243">
    <property type="entry name" value="PNPOx_N"/>
    <property type="match status" value="1"/>
</dbReference>
<sequence length="188" mass="20881">MAKQYPEISERFAQFIAAQKIFFVGTATADSRVNLSPKGMDSLRLLSSTRVAWLSVTGSGNESAAHLLQNPRMTLMFCAFEGKPLILRLYGNARAVHRHDAEWTSLAAGFPPLPGARQIFILDVDLVQASCGMSVPFFDYVGEREQLNDWAAGIGDEGIRRYWAEKNQTSIDGLPTRIFEPRLEAEEG</sequence>
<accession>A0A2T5PCB3</accession>
<dbReference type="InterPro" id="IPR011576">
    <property type="entry name" value="Pyridox_Oxase_N"/>
</dbReference>
<dbReference type="RefSeq" id="WP_108105582.1">
    <property type="nucleotide sequence ID" value="NZ_QASN01000007.1"/>
</dbReference>
<dbReference type="InterPro" id="IPR012349">
    <property type="entry name" value="Split_barrel_FMN-bd"/>
</dbReference>
<dbReference type="PANTHER" id="PTHR39336:SF1">
    <property type="entry name" value="PYRIDOXAMINE PHOSPHATE OXIDASE FAMILY PROTEIN (AFU_ORTHOLOGUE AFUA_6G11440)"/>
    <property type="match status" value="1"/>
</dbReference>
<dbReference type="AlphaFoldDB" id="A0A2T5PCB3"/>
<proteinExistence type="predicted"/>
<reference evidence="2 3" key="1">
    <citation type="submission" date="2018-04" db="EMBL/GenBank/DDBJ databases">
        <title>Pseudomonas sp. nov., isolated from mangrove soil.</title>
        <authorList>
            <person name="Chen C."/>
        </authorList>
    </citation>
    <scope>NUCLEOTIDE SEQUENCE [LARGE SCALE GENOMIC DNA]</scope>
    <source>
        <strain evidence="2 3">TC-11</strain>
    </source>
</reference>
<dbReference type="SUPFAM" id="SSF50475">
    <property type="entry name" value="FMN-binding split barrel"/>
    <property type="match status" value="1"/>
</dbReference>
<evidence type="ECO:0000313" key="3">
    <source>
        <dbReference type="Proteomes" id="UP000244064"/>
    </source>
</evidence>
<comment type="caution">
    <text evidence="2">The sequence shown here is derived from an EMBL/GenBank/DDBJ whole genome shotgun (WGS) entry which is preliminary data.</text>
</comment>
<dbReference type="PANTHER" id="PTHR39336">
    <property type="entry name" value="PYRIDOXAMINE PHOSPHATE OXIDASE FAMILY PROTEIN (AFU_ORTHOLOGUE AFUA_6G11440)"/>
    <property type="match status" value="1"/>
</dbReference>
<name>A0A2T5PCB3_9PSED</name>
<dbReference type="Gene3D" id="2.30.110.10">
    <property type="entry name" value="Electron Transport, Fmn-binding Protein, Chain A"/>
    <property type="match status" value="1"/>
</dbReference>
<feature type="domain" description="Pyridoxamine 5'-phosphate oxidase N-terminal" evidence="1">
    <location>
        <begin position="9"/>
        <end position="129"/>
    </location>
</feature>
<evidence type="ECO:0000313" key="2">
    <source>
        <dbReference type="EMBL" id="PTU75359.1"/>
    </source>
</evidence>
<evidence type="ECO:0000259" key="1">
    <source>
        <dbReference type="Pfam" id="PF01243"/>
    </source>
</evidence>
<keyword evidence="3" id="KW-1185">Reference proteome</keyword>
<dbReference type="Proteomes" id="UP000244064">
    <property type="component" value="Unassembled WGS sequence"/>
</dbReference>
<dbReference type="OrthoDB" id="115989at2"/>
<protein>
    <submittedName>
        <fullName evidence="2">Pyridoxamine 5'-phosphate oxidase</fullName>
    </submittedName>
</protein>